<evidence type="ECO:0000256" key="1">
    <source>
        <dbReference type="ARBA" id="ARBA00010795"/>
    </source>
</evidence>
<protein>
    <submittedName>
        <fullName evidence="3">Aegerolysin</fullName>
    </submittedName>
</protein>
<dbReference type="Proteomes" id="UP000316643">
    <property type="component" value="Genome"/>
</dbReference>
<evidence type="ECO:0000313" key="4">
    <source>
        <dbReference type="Proteomes" id="UP000316643"/>
    </source>
</evidence>
<comment type="similarity">
    <text evidence="1">Belongs to the aegerolysin family.</text>
</comment>
<dbReference type="GO" id="GO:0019836">
    <property type="term" value="P:symbiont-mediated hemolysis of host erythrocyte"/>
    <property type="evidence" value="ECO:0007669"/>
    <property type="project" value="InterPro"/>
</dbReference>
<feature type="region of interest" description="Disordered" evidence="2">
    <location>
        <begin position="1"/>
        <end position="26"/>
    </location>
</feature>
<dbReference type="Gene3D" id="2.60.270.50">
    <property type="match status" value="1"/>
</dbReference>
<evidence type="ECO:0000256" key="2">
    <source>
        <dbReference type="SAM" id="MobiDB-lite"/>
    </source>
</evidence>
<dbReference type="Pfam" id="PF06355">
    <property type="entry name" value="Aegerolysin"/>
    <property type="match status" value="1"/>
</dbReference>
<evidence type="ECO:0000313" key="3">
    <source>
        <dbReference type="EMBL" id="AYD68205.1"/>
    </source>
</evidence>
<reference evidence="3 4" key="1">
    <citation type="journal article" date="2017" name="Virol. Sin.">
        <title>Genome analysis of Heliothis virescens ascovirus 3h isolated from China.</title>
        <authorList>
            <person name="Huang G.H."/>
            <person name="Hou D.H."/>
            <person name="Wang M."/>
            <person name="Cheng X.W."/>
            <person name="Hu Z."/>
        </authorList>
    </citation>
    <scope>NUCLEOTIDE SEQUENCE [LARGE SCALE GENOMIC DNA]</scope>
    <source>
        <strain evidence="3">HvAV-3h</strain>
    </source>
</reference>
<name>A0A386JB47_9VIRU</name>
<dbReference type="InterPro" id="IPR009413">
    <property type="entry name" value="Aegerolysin-typ"/>
</dbReference>
<accession>A0A386JB47</accession>
<proteinExistence type="inferred from homology"/>
<organism evidence="3 4">
    <name type="scientific">Heliothis virescens ascovirus 3h</name>
    <dbReference type="NCBI Taxonomy" id="1268039"/>
    <lineage>
        <taxon>Viruses</taxon>
        <taxon>Varidnaviria</taxon>
        <taxon>Bamfordvirae</taxon>
        <taxon>Nucleocytoviricota</taxon>
        <taxon>Megaviricetes</taxon>
        <taxon>Pimascovirales</taxon>
        <taxon>Pimascovirales incertae sedis</taxon>
        <taxon>Ascoviridae</taxon>
        <taxon>Ascovirus</taxon>
    </lineage>
</organism>
<sequence length="89" mass="9674">MKFSESNKAVFKASGRDGSPSGTEGSFDIVQNGNELAATVSFSVPYWGRDKVDVQNADGSNYVCTPRETTMLYGGPLYYDIVCHKIISP</sequence>
<dbReference type="EMBL" id="KU170628">
    <property type="protein sequence ID" value="AYD68205.1"/>
    <property type="molecule type" value="Genomic_DNA"/>
</dbReference>